<evidence type="ECO:0000256" key="5">
    <source>
        <dbReference type="RuleBase" id="RU000687"/>
    </source>
</evidence>
<dbReference type="AlphaFoldDB" id="A0A914W1L1"/>
<dbReference type="GO" id="GO:0005230">
    <property type="term" value="F:extracellular ligand-gated monoatomic ion channel activity"/>
    <property type="evidence" value="ECO:0007669"/>
    <property type="project" value="InterPro"/>
</dbReference>
<evidence type="ECO:0000256" key="3">
    <source>
        <dbReference type="ARBA" id="ARBA00022989"/>
    </source>
</evidence>
<dbReference type="PROSITE" id="PS51406">
    <property type="entry name" value="FIBRINOGEN_C_2"/>
    <property type="match status" value="1"/>
</dbReference>
<evidence type="ECO:0000256" key="2">
    <source>
        <dbReference type="ARBA" id="ARBA00022692"/>
    </source>
</evidence>
<dbReference type="CDD" id="cd18989">
    <property type="entry name" value="LGIC_ECD_cation"/>
    <property type="match status" value="1"/>
</dbReference>
<dbReference type="SUPFAM" id="SSF90112">
    <property type="entry name" value="Neurotransmitter-gated ion-channel transmembrane pore"/>
    <property type="match status" value="1"/>
</dbReference>
<dbReference type="Gene3D" id="3.10.100.10">
    <property type="entry name" value="Mannose-Binding Protein A, subunit A"/>
    <property type="match status" value="1"/>
</dbReference>
<keyword evidence="4 5" id="KW-0472">Membrane</keyword>
<proteinExistence type="inferred from homology"/>
<dbReference type="Gene3D" id="2.70.170.10">
    <property type="entry name" value="Neurotransmitter-gated ion-channel ligand-binding domain"/>
    <property type="match status" value="1"/>
</dbReference>
<dbReference type="PANTHER" id="PTHR19143">
    <property type="entry name" value="FIBRINOGEN/TENASCIN/ANGIOPOEITIN"/>
    <property type="match status" value="1"/>
</dbReference>
<dbReference type="Gene3D" id="1.20.58.390">
    <property type="entry name" value="Neurotransmitter-gated ion-channel transmembrane domain"/>
    <property type="match status" value="1"/>
</dbReference>
<dbReference type="InterPro" id="IPR002181">
    <property type="entry name" value="Fibrinogen_a/b/g_C_dom"/>
</dbReference>
<organism evidence="8 9">
    <name type="scientific">Plectus sambesii</name>
    <dbReference type="NCBI Taxonomy" id="2011161"/>
    <lineage>
        <taxon>Eukaryota</taxon>
        <taxon>Metazoa</taxon>
        <taxon>Ecdysozoa</taxon>
        <taxon>Nematoda</taxon>
        <taxon>Chromadorea</taxon>
        <taxon>Plectida</taxon>
        <taxon>Plectina</taxon>
        <taxon>Plectoidea</taxon>
        <taxon>Plectidae</taxon>
        <taxon>Plectus</taxon>
    </lineage>
</organism>
<keyword evidence="3 5" id="KW-1133">Transmembrane helix</keyword>
<dbReference type="Gene3D" id="3.90.215.10">
    <property type="entry name" value="Gamma Fibrinogen, chain A, domain 1"/>
    <property type="match status" value="1"/>
</dbReference>
<feature type="domain" description="C-type lectin" evidence="6">
    <location>
        <begin position="302"/>
        <end position="404"/>
    </location>
</feature>
<dbReference type="InterPro" id="IPR050373">
    <property type="entry name" value="Fibrinogen_C-term_domain"/>
</dbReference>
<evidence type="ECO:0000256" key="4">
    <source>
        <dbReference type="ARBA" id="ARBA00023136"/>
    </source>
</evidence>
<keyword evidence="5" id="KW-0813">Transport</keyword>
<dbReference type="InterPro" id="IPR016187">
    <property type="entry name" value="CTDL_fold"/>
</dbReference>
<feature type="transmembrane region" description="Helical" evidence="5">
    <location>
        <begin position="270"/>
        <end position="288"/>
    </location>
</feature>
<reference evidence="9" key="1">
    <citation type="submission" date="2022-11" db="UniProtKB">
        <authorList>
            <consortium name="WormBaseParasite"/>
        </authorList>
    </citation>
    <scope>IDENTIFICATION</scope>
</reference>
<dbReference type="InterPro" id="IPR006201">
    <property type="entry name" value="Neur_channel"/>
</dbReference>
<dbReference type="InterPro" id="IPR016186">
    <property type="entry name" value="C-type_lectin-like/link_sf"/>
</dbReference>
<dbReference type="SUPFAM" id="SSF56436">
    <property type="entry name" value="C-type lectin-like"/>
    <property type="match status" value="1"/>
</dbReference>
<dbReference type="GO" id="GO:0005615">
    <property type="term" value="C:extracellular space"/>
    <property type="evidence" value="ECO:0007669"/>
    <property type="project" value="TreeGrafter"/>
</dbReference>
<keyword evidence="2 5" id="KW-0812">Transmembrane</keyword>
<evidence type="ECO:0000313" key="8">
    <source>
        <dbReference type="Proteomes" id="UP000887566"/>
    </source>
</evidence>
<dbReference type="PANTHER" id="PTHR19143:SF327">
    <property type="entry name" value="FI21813P1-RELATED"/>
    <property type="match status" value="1"/>
</dbReference>
<dbReference type="InterPro" id="IPR036719">
    <property type="entry name" value="Neuro-gated_channel_TM_sf"/>
</dbReference>
<dbReference type="CDD" id="cd00037">
    <property type="entry name" value="CLECT"/>
    <property type="match status" value="1"/>
</dbReference>
<dbReference type="WBParaSite" id="PSAMB.scaffold293size58662.g4467.t1">
    <property type="protein sequence ID" value="PSAMB.scaffold293size58662.g4467.t1"/>
    <property type="gene ID" value="PSAMB.scaffold293size58662.g4467"/>
</dbReference>
<dbReference type="CDD" id="cd19051">
    <property type="entry name" value="LGIC_TM_cation"/>
    <property type="match status" value="1"/>
</dbReference>
<dbReference type="Pfam" id="PF02931">
    <property type="entry name" value="Neur_chan_LBD"/>
    <property type="match status" value="1"/>
</dbReference>
<dbReference type="Proteomes" id="UP000887566">
    <property type="component" value="Unplaced"/>
</dbReference>
<dbReference type="InterPro" id="IPR036734">
    <property type="entry name" value="Neur_chan_lig-bd_sf"/>
</dbReference>
<feature type="domain" description="Fibrinogen C-terminal" evidence="7">
    <location>
        <begin position="431"/>
        <end position="663"/>
    </location>
</feature>
<evidence type="ECO:0000313" key="9">
    <source>
        <dbReference type="WBParaSite" id="PSAMB.scaffold293size58662.g4467.t1"/>
    </source>
</evidence>
<comment type="caution">
    <text evidence="5">Lacks conserved residue(s) required for the propagation of feature annotation.</text>
</comment>
<comment type="subcellular location">
    <subcellularLocation>
        <location evidence="1">Membrane</location>
        <topology evidence="1">Multi-pass membrane protein</topology>
    </subcellularLocation>
</comment>
<protein>
    <submittedName>
        <fullName evidence="9">Neurotransmitter-gated ion-channel ligand-binding domain-containing protein</fullName>
    </submittedName>
</protein>
<dbReference type="InterPro" id="IPR014716">
    <property type="entry name" value="Fibrinogen_a/b/g_C_1"/>
</dbReference>
<feature type="chain" id="PRO_5038171059" evidence="5">
    <location>
        <begin position="22"/>
        <end position="664"/>
    </location>
</feature>
<dbReference type="SMART" id="SM00034">
    <property type="entry name" value="CLECT"/>
    <property type="match status" value="1"/>
</dbReference>
<dbReference type="InterPro" id="IPR036056">
    <property type="entry name" value="Fibrinogen-like_C"/>
</dbReference>
<dbReference type="FunFam" id="2.70.170.10:FF:000027">
    <property type="entry name" value="Ligand-Gated ion Channel"/>
    <property type="match status" value="1"/>
</dbReference>
<evidence type="ECO:0000259" key="6">
    <source>
        <dbReference type="PROSITE" id="PS50041"/>
    </source>
</evidence>
<name>A0A914W1L1_9BILA</name>
<dbReference type="PRINTS" id="PR00252">
    <property type="entry name" value="NRIONCHANNEL"/>
</dbReference>
<dbReference type="SMART" id="SM00186">
    <property type="entry name" value="FBG"/>
    <property type="match status" value="1"/>
</dbReference>
<keyword evidence="8" id="KW-1185">Reference proteome</keyword>
<dbReference type="Pfam" id="PF00147">
    <property type="entry name" value="Fibrinogen_C"/>
    <property type="match status" value="1"/>
</dbReference>
<evidence type="ECO:0000259" key="7">
    <source>
        <dbReference type="PROSITE" id="PS51406"/>
    </source>
</evidence>
<dbReference type="InterPro" id="IPR018000">
    <property type="entry name" value="Neurotransmitter_ion_chnl_CS"/>
</dbReference>
<dbReference type="InterPro" id="IPR006202">
    <property type="entry name" value="Neur_chan_lig-bd"/>
</dbReference>
<dbReference type="NCBIfam" id="NF040941">
    <property type="entry name" value="GGGWT_bact"/>
    <property type="match status" value="1"/>
</dbReference>
<keyword evidence="5" id="KW-0407">Ion channel</keyword>
<dbReference type="PROSITE" id="PS00236">
    <property type="entry name" value="NEUROTR_ION_CHANNEL"/>
    <property type="match status" value="1"/>
</dbReference>
<dbReference type="SUPFAM" id="SSF63712">
    <property type="entry name" value="Nicotinic receptor ligand binding domain-like"/>
    <property type="match status" value="1"/>
</dbReference>
<dbReference type="PROSITE" id="PS50041">
    <property type="entry name" value="C_TYPE_LECTIN_2"/>
    <property type="match status" value="1"/>
</dbReference>
<dbReference type="InterPro" id="IPR038050">
    <property type="entry name" value="Neuro_actylchol_rec"/>
</dbReference>
<dbReference type="SUPFAM" id="SSF56496">
    <property type="entry name" value="Fibrinogen C-terminal domain-like"/>
    <property type="match status" value="1"/>
</dbReference>
<dbReference type="Pfam" id="PF00059">
    <property type="entry name" value="Lectin_C"/>
    <property type="match status" value="1"/>
</dbReference>
<dbReference type="GO" id="GO:0004888">
    <property type="term" value="F:transmembrane signaling receptor activity"/>
    <property type="evidence" value="ECO:0007669"/>
    <property type="project" value="InterPro"/>
</dbReference>
<sequence length="664" mass="74121">MLKSDYWIIFFLLLFCGPLESTNACSEHAVKKAIFDGYDSTIRSVKNQSTVTHVTVYTSIYSIVSINEQDEKIELLAGTTLRWTDEFLQWNPSDFGGCEMIITLASNVWMPDYFVVNLLETEDIMAENVLYAVIFSNGIIIASMPLHAALRCTMDITQFPFDTQNCTITAGTWMYTSDHVVLHMSKDRTENAADLIQGSSEFETISYTAEEHTHVDVNLTFSELRFILILKRRPEYYVYVLFIPSFLLTMLCIIGIFTPTSSEGNRNEKMTLGLTTLLSMAVILNITADAMPKSAKGLPLLEAYCQNAEPNAHLTTIASAFENFNVDAIIVSTSSVSVCHQFWIGGNDFDQTGRFTWVDGSSWVYANWDSGQPDITQPCVSSTALTTGKWKTESCGAENCFICEMYMGGSTSPPPTIPSTRTSNVNPPTTTPATRTMTDCKDWFNHGVHTDGIYSINPDGRGSFNVYCDMTTDGGGWTIFQRRIDGSVSFYDKLWNDYKVGFNNGLENNLWLGNDHIHVLSTKDSNVELRIDLWGDRNPSSSNPNGYWWEKHTNFSIDDEAHFYTLHLSTSFTGNATTDSRSGINYSIGGKFSTTDANHGAAPTCSSSQQEGGWWFLDGQCALSPLNGKYVPPHWGSIYGFFWGTGSVKINPVQSRMLLRSLKQ</sequence>
<dbReference type="InterPro" id="IPR001304">
    <property type="entry name" value="C-type_lectin-like"/>
</dbReference>
<accession>A0A914W1L1</accession>
<feature type="signal peptide" evidence="5">
    <location>
        <begin position="1"/>
        <end position="21"/>
    </location>
</feature>
<comment type="similarity">
    <text evidence="5">Belongs to the ligand-gated ion channel (TC 1.A.9) family.</text>
</comment>
<keyword evidence="5" id="KW-0732">Signal</keyword>
<dbReference type="GO" id="GO:0016020">
    <property type="term" value="C:membrane"/>
    <property type="evidence" value="ECO:0007669"/>
    <property type="project" value="UniProtKB-SubCell"/>
</dbReference>
<evidence type="ECO:0000256" key="1">
    <source>
        <dbReference type="ARBA" id="ARBA00004141"/>
    </source>
</evidence>
<keyword evidence="5" id="KW-0406">Ion transport</keyword>
<feature type="transmembrane region" description="Helical" evidence="5">
    <location>
        <begin position="236"/>
        <end position="258"/>
    </location>
</feature>